<feature type="domain" description="Thioredoxin" evidence="2">
    <location>
        <begin position="43"/>
        <end position="190"/>
    </location>
</feature>
<feature type="chain" id="PRO_5037157595" evidence="1">
    <location>
        <begin position="29"/>
        <end position="190"/>
    </location>
</feature>
<evidence type="ECO:0000313" key="3">
    <source>
        <dbReference type="EMBL" id="MBC3862117.1"/>
    </source>
</evidence>
<dbReference type="RefSeq" id="WP_186912034.1">
    <property type="nucleotide sequence ID" value="NZ_JACOFV010000006.1"/>
</dbReference>
<dbReference type="InterPro" id="IPR050553">
    <property type="entry name" value="Thioredoxin_ResA/DsbE_sf"/>
</dbReference>
<sequence length="190" mass="21295">MVKTPLLCRLLALVAIVTVSSLSLPAMAQQSKEAKESKEVKETKEATTPQQMSFVGVDPNGKKVALSDYAGKTLLVSFFTAGCNLCAHDLKLMREFYVGNAKRNFVLLAINIDQNKQDFDTYLQLINLAVPKEQRFPIIWRNANGHKDNFGTIVNQPTHFVINPKGQLVLKREGTFQPNDWDNLWESLGT</sequence>
<dbReference type="GO" id="GO:0016491">
    <property type="term" value="F:oxidoreductase activity"/>
    <property type="evidence" value="ECO:0007669"/>
    <property type="project" value="InterPro"/>
</dbReference>
<evidence type="ECO:0000313" key="4">
    <source>
        <dbReference type="Proteomes" id="UP000634011"/>
    </source>
</evidence>
<dbReference type="PROSITE" id="PS51352">
    <property type="entry name" value="THIOREDOXIN_2"/>
    <property type="match status" value="1"/>
</dbReference>
<dbReference type="PANTHER" id="PTHR42852">
    <property type="entry name" value="THIOL:DISULFIDE INTERCHANGE PROTEIN DSBE"/>
    <property type="match status" value="1"/>
</dbReference>
<proteinExistence type="predicted"/>
<feature type="signal peptide" evidence="1">
    <location>
        <begin position="1"/>
        <end position="28"/>
    </location>
</feature>
<dbReference type="InterPro" id="IPR036249">
    <property type="entry name" value="Thioredoxin-like_sf"/>
</dbReference>
<gene>
    <name evidence="3" type="ORF">H8K32_08415</name>
</gene>
<organism evidence="3 4">
    <name type="scientific">Undibacterium jejuense</name>
    <dbReference type="NCBI Taxonomy" id="1344949"/>
    <lineage>
        <taxon>Bacteria</taxon>
        <taxon>Pseudomonadati</taxon>
        <taxon>Pseudomonadota</taxon>
        <taxon>Betaproteobacteria</taxon>
        <taxon>Burkholderiales</taxon>
        <taxon>Oxalobacteraceae</taxon>
        <taxon>Undibacterium</taxon>
    </lineage>
</organism>
<dbReference type="GO" id="GO:0016209">
    <property type="term" value="F:antioxidant activity"/>
    <property type="evidence" value="ECO:0007669"/>
    <property type="project" value="InterPro"/>
</dbReference>
<dbReference type="AlphaFoldDB" id="A0A923HCQ7"/>
<keyword evidence="4" id="KW-1185">Reference proteome</keyword>
<dbReference type="Proteomes" id="UP000634011">
    <property type="component" value="Unassembled WGS sequence"/>
</dbReference>
<name>A0A923HCQ7_9BURK</name>
<accession>A0A923HCQ7</accession>
<dbReference type="Pfam" id="PF00578">
    <property type="entry name" value="AhpC-TSA"/>
    <property type="match status" value="1"/>
</dbReference>
<dbReference type="PANTHER" id="PTHR42852:SF17">
    <property type="entry name" value="THIOREDOXIN-LIKE PROTEIN HI_1115"/>
    <property type="match status" value="1"/>
</dbReference>
<protein>
    <submittedName>
        <fullName evidence="3">TlpA family protein disulfide reductase</fullName>
    </submittedName>
</protein>
<dbReference type="CDD" id="cd02966">
    <property type="entry name" value="TlpA_like_family"/>
    <property type="match status" value="1"/>
</dbReference>
<reference evidence="3" key="1">
    <citation type="submission" date="2020-08" db="EMBL/GenBank/DDBJ databases">
        <title>Novel species isolated from subtropical streams in China.</title>
        <authorList>
            <person name="Lu H."/>
        </authorList>
    </citation>
    <scope>NUCLEOTIDE SEQUENCE</scope>
    <source>
        <strain evidence="3">KACC 12607</strain>
    </source>
</reference>
<evidence type="ECO:0000259" key="2">
    <source>
        <dbReference type="PROSITE" id="PS51352"/>
    </source>
</evidence>
<dbReference type="SUPFAM" id="SSF52833">
    <property type="entry name" value="Thioredoxin-like"/>
    <property type="match status" value="1"/>
</dbReference>
<evidence type="ECO:0000256" key="1">
    <source>
        <dbReference type="SAM" id="SignalP"/>
    </source>
</evidence>
<dbReference type="Gene3D" id="3.40.30.10">
    <property type="entry name" value="Glutaredoxin"/>
    <property type="match status" value="1"/>
</dbReference>
<comment type="caution">
    <text evidence="3">The sequence shown here is derived from an EMBL/GenBank/DDBJ whole genome shotgun (WGS) entry which is preliminary data.</text>
</comment>
<dbReference type="InterPro" id="IPR000866">
    <property type="entry name" value="AhpC/TSA"/>
</dbReference>
<dbReference type="EMBL" id="JACOFV010000006">
    <property type="protein sequence ID" value="MBC3862117.1"/>
    <property type="molecule type" value="Genomic_DNA"/>
</dbReference>
<keyword evidence="1" id="KW-0732">Signal</keyword>
<dbReference type="InterPro" id="IPR013766">
    <property type="entry name" value="Thioredoxin_domain"/>
</dbReference>